<evidence type="ECO:0000256" key="6">
    <source>
        <dbReference type="ARBA" id="ARBA00022695"/>
    </source>
</evidence>
<gene>
    <name evidence="10" type="primary">rpoZ</name>
    <name evidence="11" type="ORF">IAD01_03370</name>
</gene>
<dbReference type="Proteomes" id="UP000823982">
    <property type="component" value="Unassembled WGS sequence"/>
</dbReference>
<evidence type="ECO:0000256" key="3">
    <source>
        <dbReference type="ARBA" id="ARBA00013725"/>
    </source>
</evidence>
<dbReference type="GO" id="GO:0003677">
    <property type="term" value="F:DNA binding"/>
    <property type="evidence" value="ECO:0007669"/>
    <property type="project" value="UniProtKB-UniRule"/>
</dbReference>
<dbReference type="EC" id="2.7.7.6" evidence="2 10"/>
<keyword evidence="5 10" id="KW-0808">Transferase</keyword>
<dbReference type="SMART" id="SM01409">
    <property type="entry name" value="RNA_pol_Rpb6"/>
    <property type="match status" value="1"/>
</dbReference>
<evidence type="ECO:0000256" key="7">
    <source>
        <dbReference type="ARBA" id="ARBA00023163"/>
    </source>
</evidence>
<comment type="function">
    <text evidence="10">Promotes RNA polymerase assembly. Latches the N- and C-terminal regions of the beta' subunit thereby facilitating its interaction with the beta and alpha subunits.</text>
</comment>
<evidence type="ECO:0000313" key="12">
    <source>
        <dbReference type="Proteomes" id="UP000823982"/>
    </source>
</evidence>
<dbReference type="GO" id="GO:0006351">
    <property type="term" value="P:DNA-templated transcription"/>
    <property type="evidence" value="ECO:0007669"/>
    <property type="project" value="UniProtKB-UniRule"/>
</dbReference>
<sequence>MLRPSSTQILKNGESVYSLVIAVAKRAREIIDEAYEKKEIIDKKPVATAVEQFANGEYKLIEDPQLRRTRL</sequence>
<comment type="similarity">
    <text evidence="1 10">Belongs to the RNA polymerase subunit omega family.</text>
</comment>
<dbReference type="GO" id="GO:0003899">
    <property type="term" value="F:DNA-directed RNA polymerase activity"/>
    <property type="evidence" value="ECO:0007669"/>
    <property type="project" value="UniProtKB-UniRule"/>
</dbReference>
<comment type="catalytic activity">
    <reaction evidence="9 10">
        <text>RNA(n) + a ribonucleoside 5'-triphosphate = RNA(n+1) + diphosphate</text>
        <dbReference type="Rhea" id="RHEA:21248"/>
        <dbReference type="Rhea" id="RHEA-COMP:14527"/>
        <dbReference type="Rhea" id="RHEA-COMP:17342"/>
        <dbReference type="ChEBI" id="CHEBI:33019"/>
        <dbReference type="ChEBI" id="CHEBI:61557"/>
        <dbReference type="ChEBI" id="CHEBI:140395"/>
        <dbReference type="EC" id="2.7.7.6"/>
    </reaction>
</comment>
<comment type="subunit">
    <text evidence="10">The RNAP catalytic core consists of 2 alpha, 1 beta, 1 beta' and 1 omega subunit. When a sigma factor is associated with the core the holoenzyme is formed, which can initiate transcription.</text>
</comment>
<dbReference type="InterPro" id="IPR006110">
    <property type="entry name" value="Pol_omega/Rpo6/RPB6"/>
</dbReference>
<keyword evidence="6 10" id="KW-0548">Nucleotidyltransferase</keyword>
<evidence type="ECO:0000256" key="5">
    <source>
        <dbReference type="ARBA" id="ARBA00022679"/>
    </source>
</evidence>
<evidence type="ECO:0000256" key="1">
    <source>
        <dbReference type="ARBA" id="ARBA00006711"/>
    </source>
</evidence>
<comment type="caution">
    <text evidence="11">The sequence shown here is derived from an EMBL/GenBank/DDBJ whole genome shotgun (WGS) entry which is preliminary data.</text>
</comment>
<accession>A0A9D1ENB4</accession>
<name>A0A9D1ENB4_9FIRM</name>
<protein>
    <recommendedName>
        <fullName evidence="3 10">DNA-directed RNA polymerase subunit omega</fullName>
        <shortName evidence="10">RNAP omega subunit</shortName>
        <ecNumber evidence="2 10">2.7.7.6</ecNumber>
    </recommendedName>
    <alternativeName>
        <fullName evidence="10">RNA polymerase omega subunit</fullName>
    </alternativeName>
    <alternativeName>
        <fullName evidence="8 10">Transcriptase subunit omega</fullName>
    </alternativeName>
</protein>
<dbReference type="Pfam" id="PF01192">
    <property type="entry name" value="RNA_pol_Rpb6"/>
    <property type="match status" value="1"/>
</dbReference>
<dbReference type="HAMAP" id="MF_00366">
    <property type="entry name" value="RNApol_bact_RpoZ"/>
    <property type="match status" value="1"/>
</dbReference>
<proteinExistence type="inferred from homology"/>
<evidence type="ECO:0000313" key="11">
    <source>
        <dbReference type="EMBL" id="HIS24423.1"/>
    </source>
</evidence>
<dbReference type="AlphaFoldDB" id="A0A9D1ENB4"/>
<evidence type="ECO:0000256" key="2">
    <source>
        <dbReference type="ARBA" id="ARBA00012418"/>
    </source>
</evidence>
<organism evidence="11 12">
    <name type="scientific">Candidatus Faeciplasma gallinarum</name>
    <dbReference type="NCBI Taxonomy" id="2840799"/>
    <lineage>
        <taxon>Bacteria</taxon>
        <taxon>Bacillati</taxon>
        <taxon>Bacillota</taxon>
        <taxon>Clostridia</taxon>
        <taxon>Eubacteriales</taxon>
        <taxon>Oscillospiraceae</taxon>
        <taxon>Oscillospiraceae incertae sedis</taxon>
        <taxon>Candidatus Faeciplasma</taxon>
    </lineage>
</organism>
<dbReference type="GO" id="GO:0000428">
    <property type="term" value="C:DNA-directed RNA polymerase complex"/>
    <property type="evidence" value="ECO:0007669"/>
    <property type="project" value="UniProtKB-KW"/>
</dbReference>
<evidence type="ECO:0000256" key="10">
    <source>
        <dbReference type="HAMAP-Rule" id="MF_00366"/>
    </source>
</evidence>
<keyword evidence="4 10" id="KW-0240">DNA-directed RNA polymerase</keyword>
<dbReference type="InterPro" id="IPR036161">
    <property type="entry name" value="RPB6/omega-like_sf"/>
</dbReference>
<evidence type="ECO:0000256" key="8">
    <source>
        <dbReference type="ARBA" id="ARBA00029924"/>
    </source>
</evidence>
<reference evidence="11" key="2">
    <citation type="journal article" date="2021" name="PeerJ">
        <title>Extensive microbial diversity within the chicken gut microbiome revealed by metagenomics and culture.</title>
        <authorList>
            <person name="Gilroy R."/>
            <person name="Ravi A."/>
            <person name="Getino M."/>
            <person name="Pursley I."/>
            <person name="Horton D.L."/>
            <person name="Alikhan N.F."/>
            <person name="Baker D."/>
            <person name="Gharbi K."/>
            <person name="Hall N."/>
            <person name="Watson M."/>
            <person name="Adriaenssens E.M."/>
            <person name="Foster-Nyarko E."/>
            <person name="Jarju S."/>
            <person name="Secka A."/>
            <person name="Antonio M."/>
            <person name="Oren A."/>
            <person name="Chaudhuri R.R."/>
            <person name="La Ragione R."/>
            <person name="Hildebrand F."/>
            <person name="Pallen M.J."/>
        </authorList>
    </citation>
    <scope>NUCLEOTIDE SEQUENCE</scope>
    <source>
        <strain evidence="11">CHK157-1446</strain>
    </source>
</reference>
<dbReference type="SUPFAM" id="SSF63562">
    <property type="entry name" value="RPB6/omega subunit-like"/>
    <property type="match status" value="1"/>
</dbReference>
<keyword evidence="7 10" id="KW-0804">Transcription</keyword>
<dbReference type="EMBL" id="DVIR01000031">
    <property type="protein sequence ID" value="HIS24423.1"/>
    <property type="molecule type" value="Genomic_DNA"/>
</dbReference>
<evidence type="ECO:0000256" key="4">
    <source>
        <dbReference type="ARBA" id="ARBA00022478"/>
    </source>
</evidence>
<evidence type="ECO:0000256" key="9">
    <source>
        <dbReference type="ARBA" id="ARBA00048552"/>
    </source>
</evidence>
<dbReference type="Gene3D" id="3.90.940.10">
    <property type="match status" value="1"/>
</dbReference>
<dbReference type="InterPro" id="IPR003716">
    <property type="entry name" value="DNA-dir_RNA_pol_omega"/>
</dbReference>
<reference evidence="11" key="1">
    <citation type="submission" date="2020-10" db="EMBL/GenBank/DDBJ databases">
        <authorList>
            <person name="Gilroy R."/>
        </authorList>
    </citation>
    <scope>NUCLEOTIDE SEQUENCE</scope>
    <source>
        <strain evidence="11">CHK157-1446</strain>
    </source>
</reference>